<feature type="active site" description="Glycyl thioester intermediate" evidence="7">
    <location>
        <position position="1774"/>
    </location>
</feature>
<dbReference type="InterPro" id="IPR035983">
    <property type="entry name" value="Hect_E3_ubiquitin_ligase"/>
</dbReference>
<dbReference type="FunFam" id="3.30.2160.10:FF:000001">
    <property type="entry name" value="E3 ubiquitin-protein ligase NEDD4-like"/>
    <property type="match status" value="1"/>
</dbReference>
<evidence type="ECO:0000313" key="11">
    <source>
        <dbReference type="Proteomes" id="UP000007800"/>
    </source>
</evidence>
<dbReference type="InterPro" id="IPR000569">
    <property type="entry name" value="HECT_dom"/>
</dbReference>
<dbReference type="Gene3D" id="3.90.1750.10">
    <property type="entry name" value="Hect, E3 ligase catalytic domains"/>
    <property type="match status" value="1"/>
</dbReference>
<feature type="compositionally biased region" description="Acidic residues" evidence="8">
    <location>
        <begin position="785"/>
        <end position="799"/>
    </location>
</feature>
<feature type="region of interest" description="Disordered" evidence="8">
    <location>
        <begin position="542"/>
        <end position="561"/>
    </location>
</feature>
<proteinExistence type="inferred from homology"/>
<evidence type="ECO:0000313" key="10">
    <source>
        <dbReference type="EMBL" id="EER03327.1"/>
    </source>
</evidence>
<protein>
    <recommendedName>
        <fullName evidence="3">HECT-type E3 ubiquitin transferase</fullName>
        <ecNumber evidence="3">2.3.2.26</ecNumber>
    </recommendedName>
</protein>
<evidence type="ECO:0000256" key="3">
    <source>
        <dbReference type="ARBA" id="ARBA00012485"/>
    </source>
</evidence>
<evidence type="ECO:0000256" key="4">
    <source>
        <dbReference type="ARBA" id="ARBA00022679"/>
    </source>
</evidence>
<accession>C5LIZ2</accession>
<evidence type="ECO:0000256" key="8">
    <source>
        <dbReference type="SAM" id="MobiDB-lite"/>
    </source>
</evidence>
<feature type="compositionally biased region" description="Acidic residues" evidence="8">
    <location>
        <begin position="9"/>
        <end position="26"/>
    </location>
</feature>
<sequence length="1807" mass="199199">MSRAAPTEEGTEEAGSDPESNPVEEEDVRRADEFTLDMEKFSAHGSGWKAYADKEEVIACSKDVASDVMARALVLGEKGRTQSISAQTHIADVCVRLTGNKLIRLGPVPEEADKSLDLARLNCHHIARVCLDAVVDANSSERLISCLLGMPNGRDTMLSLTKALVRVMERTPLMDPMQSQALLMCLSETTRYYQCAVEVLSTGGLWMLLTLPQISSYPGMLAHLKTVMLNICRDDDYIVMAEAKPIVLRYLATHNDHVRASDGRPWVKGRDIVEALAEKLGPVCIGRDVGDIIKRTLAKYTKYCDSDEGWIALRDEVVEEANGLGDHPVTESNSTEPPEMAIPHNLAKTVSTLLVALRVCMMGRGIGPAMSTSAAHYQSNEEAAYAASGEAKVANGAEQLLFLINKLCQTLDVKHALPRLDFEPVIPERFLAEGSTPLVSSPTDCFSWMAAETGSCLLEFIGDGLYALSAVVGDHTALNQASLWAGAMAQEWLFVAVLNSERSEAVVRQISDVLWKSLSEAFGGDGEKGIPKVDVMIPRRHQSLKATEGKEEEEEKTTASEGAVEAARLMARAYLIYSMQLTKCRGEDGIEHFVLDGRVQLPGADEVQAYQLERVQEVKGWLGEALGVLQLDQPYSPFVAESMLEPLVPLTRCPEFPDGGNVVPKGEQEGIARADSVGDSSGNLSPRHENMEEAVEGMPAAAAASPAVGEQEQQIHVEILEEMDDGDEGPGVGLADSILDEEEADRSSVDDAMEVAPLTVAPATVQGEEESSGGDAMMEASEQPSADDDEEEEEEEEPLFEAAEFMGDVGVDGELRDVGMGEMEDMDFEDALAGMMMGDDGEDSFFHIGGSDEDEEEDRAPGEHPLIARSHTGTSVQQQPLGSVVAARVGERWRQSGVLPPARANIEETVLGVAEAVEHMAEEEVAVAPAPVVEEGVHQQEEEEEDDEARADMEMPCTRLLGQPDHPPFPRLYEVPSGDDPAKVRSTMTSRLLVAVEFILTWVVSASTTGKAPSGIELLIDLVSSSLVDASAVTLGNLLLLLSKLIVPYRGRPAGVTTTREGSSDGAPRSSEGEQVAARQRQRVEKSQQRSRVLMQHISADAARRLMGYVFGPASGDLVQRRSQAARMDPRYEMIGDMSLANPFGMERVLHEGIGLVVALAESDSHGRQLRGALAAELGQLAESIVELLKEPAECEEANEKLQREGQRLMRFVGAYKQVARNKCRNLPEEEFDIAYRNTLAEYLTGSASNPGLVDLWKALDEALLPYDCIDMRRTEGQRQLEELRAREGPGGALSVDDEEEGEERTPLEEVVVASGEEEEEVQASDSDDEANGRIPTRLHRIMGLLEAFMIAFGSQKGGSASSSSLMSGNSEDISPPYERDMRKLVAFLERHKKPVNACIKRPTDSLTRMLMNIIRIAPHVVDFDNKRAFFHWEMNNRGRGGGPRMGMRPIRLNIRRDHVFMDSFHQLRPRTAEEMRGKLSIVFSGEEAVDAGGVVREWFGILSREIFNPNYALFSTAGGNCSTFHPNSMSYANPDHLAFFEFCGRFIGKAIYDNQRLDCYFTRSFYKHMLGKPVSWHDMESEDPDFYRQMLWILGRLGWDVAADMNFTTDLDDFGRVRSVELKENGANIRVTEENKKEYVHLVCQHKMTQAVRPQLNAFLKGFNELVGDVLGRMFDDRELELLISGLPTIDVEDWKRNTVYVNYTKDSDQIVWFWSVVEEFNQQQLATFLQFVTGSSQVPLEGFKALQGMRGPQKMSVHRAYGADRLPTAHTCMNQLDLPNYGDRETLKAKLVLAVNEAHEGFGFV</sequence>
<dbReference type="SMART" id="SM00119">
    <property type="entry name" value="HECTc"/>
    <property type="match status" value="1"/>
</dbReference>
<feature type="region of interest" description="Disordered" evidence="8">
    <location>
        <begin position="1056"/>
        <end position="1090"/>
    </location>
</feature>
<dbReference type="InterPro" id="IPR050409">
    <property type="entry name" value="E3_ubiq-protein_ligase"/>
</dbReference>
<feature type="region of interest" description="Disordered" evidence="8">
    <location>
        <begin position="1282"/>
        <end position="1334"/>
    </location>
</feature>
<feature type="region of interest" description="Disordered" evidence="8">
    <location>
        <begin position="1"/>
        <end position="32"/>
    </location>
</feature>
<gene>
    <name evidence="10" type="ORF">Pmar_PMAR000564</name>
</gene>
<dbReference type="SUPFAM" id="SSF56204">
    <property type="entry name" value="Hect, E3 ligase catalytic domain"/>
    <property type="match status" value="1"/>
</dbReference>
<dbReference type="EMBL" id="GG682245">
    <property type="protein sequence ID" value="EER03327.1"/>
    <property type="molecule type" value="Genomic_DNA"/>
</dbReference>
<dbReference type="OrthoDB" id="8068875at2759"/>
<comment type="pathway">
    <text evidence="2">Protein modification; protein ubiquitination.</text>
</comment>
<dbReference type="PANTHER" id="PTHR11254">
    <property type="entry name" value="HECT DOMAIN UBIQUITIN-PROTEIN LIGASE"/>
    <property type="match status" value="1"/>
</dbReference>
<dbReference type="PANTHER" id="PTHR11254:SF67">
    <property type="entry name" value="E3 UBIQUITIN-PROTEIN LIGASE HUWE1"/>
    <property type="match status" value="1"/>
</dbReference>
<comment type="similarity">
    <text evidence="6">Belongs to the UPL family. TOM1/PTR1 subfamily.</text>
</comment>
<feature type="domain" description="HECT" evidence="9">
    <location>
        <begin position="1472"/>
        <end position="1807"/>
    </location>
</feature>
<organism evidence="11">
    <name type="scientific">Perkinsus marinus (strain ATCC 50983 / TXsc)</name>
    <dbReference type="NCBI Taxonomy" id="423536"/>
    <lineage>
        <taxon>Eukaryota</taxon>
        <taxon>Sar</taxon>
        <taxon>Alveolata</taxon>
        <taxon>Perkinsozoa</taxon>
        <taxon>Perkinsea</taxon>
        <taxon>Perkinsida</taxon>
        <taxon>Perkinsidae</taxon>
        <taxon>Perkinsus</taxon>
    </lineage>
</organism>
<dbReference type="InParanoid" id="C5LIZ2"/>
<dbReference type="FunFam" id="3.90.1750.10:FF:000003">
    <property type="entry name" value="E3 ubiquitin-protein ligase UPL1"/>
    <property type="match status" value="1"/>
</dbReference>
<comment type="catalytic activity">
    <reaction evidence="1">
        <text>S-ubiquitinyl-[E2 ubiquitin-conjugating enzyme]-L-cysteine + [acceptor protein]-L-lysine = [E2 ubiquitin-conjugating enzyme]-L-cysteine + N(6)-ubiquitinyl-[acceptor protein]-L-lysine.</text>
        <dbReference type="EC" id="2.3.2.26"/>
    </reaction>
</comment>
<dbReference type="EC" id="2.3.2.26" evidence="3"/>
<keyword evidence="4" id="KW-0808">Transferase</keyword>
<evidence type="ECO:0000256" key="6">
    <source>
        <dbReference type="ARBA" id="ARBA00034494"/>
    </source>
</evidence>
<name>C5LIZ2_PERM5</name>
<dbReference type="GO" id="GO:0005737">
    <property type="term" value="C:cytoplasm"/>
    <property type="evidence" value="ECO:0007669"/>
    <property type="project" value="TreeGrafter"/>
</dbReference>
<dbReference type="Proteomes" id="UP000007800">
    <property type="component" value="Unassembled WGS sequence"/>
</dbReference>
<dbReference type="RefSeq" id="XP_002771511.1">
    <property type="nucleotide sequence ID" value="XM_002771465.1"/>
</dbReference>
<dbReference type="Gene3D" id="3.30.2410.10">
    <property type="entry name" value="Hect, E3 ligase catalytic domain"/>
    <property type="match status" value="1"/>
</dbReference>
<keyword evidence="10" id="KW-0436">Ligase</keyword>
<keyword evidence="11" id="KW-1185">Reference proteome</keyword>
<reference evidence="10 11" key="1">
    <citation type="submission" date="2008-07" db="EMBL/GenBank/DDBJ databases">
        <authorList>
            <person name="El-Sayed N."/>
            <person name="Caler E."/>
            <person name="Inman J."/>
            <person name="Amedeo P."/>
            <person name="Hass B."/>
            <person name="Wortman J."/>
        </authorList>
    </citation>
    <scope>NUCLEOTIDE SEQUENCE [LARGE SCALE GENOMIC DNA]</scope>
    <source>
        <strain evidence="11">ATCC 50983 / TXsc</strain>
    </source>
</reference>
<dbReference type="Gene3D" id="3.30.2160.10">
    <property type="entry name" value="Hect, E3 ligase catalytic domain"/>
    <property type="match status" value="1"/>
</dbReference>
<dbReference type="PROSITE" id="PS50237">
    <property type="entry name" value="HECT"/>
    <property type="match status" value="1"/>
</dbReference>
<evidence type="ECO:0000256" key="2">
    <source>
        <dbReference type="ARBA" id="ARBA00004906"/>
    </source>
</evidence>
<dbReference type="Pfam" id="PF00632">
    <property type="entry name" value="HECT"/>
    <property type="match status" value="1"/>
</dbReference>
<evidence type="ECO:0000256" key="7">
    <source>
        <dbReference type="PROSITE-ProRule" id="PRU00104"/>
    </source>
</evidence>
<dbReference type="GO" id="GO:0061630">
    <property type="term" value="F:ubiquitin protein ligase activity"/>
    <property type="evidence" value="ECO:0007669"/>
    <property type="project" value="UniProtKB-EC"/>
</dbReference>
<dbReference type="GO" id="GO:0000209">
    <property type="term" value="P:protein polyubiquitination"/>
    <property type="evidence" value="ECO:0007669"/>
    <property type="project" value="TreeGrafter"/>
</dbReference>
<feature type="region of interest" description="Disordered" evidence="8">
    <location>
        <begin position="762"/>
        <end position="799"/>
    </location>
</feature>
<evidence type="ECO:0000256" key="1">
    <source>
        <dbReference type="ARBA" id="ARBA00000885"/>
    </source>
</evidence>
<dbReference type="GO" id="GO:0006511">
    <property type="term" value="P:ubiquitin-dependent protein catabolic process"/>
    <property type="evidence" value="ECO:0007669"/>
    <property type="project" value="TreeGrafter"/>
</dbReference>
<dbReference type="FunFam" id="3.30.2410.10:FF:000009">
    <property type="entry name" value="Probable E3 ubiquitin-protein ligase HECTD2"/>
    <property type="match status" value="1"/>
</dbReference>
<dbReference type="GeneID" id="9047414"/>
<evidence type="ECO:0000256" key="5">
    <source>
        <dbReference type="ARBA" id="ARBA00022786"/>
    </source>
</evidence>
<keyword evidence="5 7" id="KW-0833">Ubl conjugation pathway</keyword>
<feature type="compositionally biased region" description="Acidic residues" evidence="8">
    <location>
        <begin position="1316"/>
        <end position="1330"/>
    </location>
</feature>
<dbReference type="GO" id="GO:0016874">
    <property type="term" value="F:ligase activity"/>
    <property type="evidence" value="ECO:0007669"/>
    <property type="project" value="UniProtKB-KW"/>
</dbReference>
<dbReference type="CDD" id="cd00078">
    <property type="entry name" value="HECTc"/>
    <property type="match status" value="1"/>
</dbReference>
<evidence type="ECO:0000259" key="9">
    <source>
        <dbReference type="PROSITE" id="PS50237"/>
    </source>
</evidence>